<feature type="domain" description="Major facilitator superfamily (MFS) profile" evidence="5">
    <location>
        <begin position="7"/>
        <end position="389"/>
    </location>
</feature>
<evidence type="ECO:0000256" key="4">
    <source>
        <dbReference type="SAM" id="Phobius"/>
    </source>
</evidence>
<feature type="transmembrane region" description="Helical" evidence="4">
    <location>
        <begin position="365"/>
        <end position="382"/>
    </location>
</feature>
<feature type="transmembrane region" description="Helical" evidence="4">
    <location>
        <begin position="247"/>
        <end position="266"/>
    </location>
</feature>
<evidence type="ECO:0000313" key="7">
    <source>
        <dbReference type="Proteomes" id="UP000486602"/>
    </source>
</evidence>
<protein>
    <submittedName>
        <fullName evidence="6">MFS transporter</fullName>
    </submittedName>
</protein>
<feature type="transmembrane region" description="Helical" evidence="4">
    <location>
        <begin position="163"/>
        <end position="183"/>
    </location>
</feature>
<feature type="transmembrane region" description="Helical" evidence="4">
    <location>
        <begin position="79"/>
        <end position="100"/>
    </location>
</feature>
<feature type="transmembrane region" description="Helical" evidence="4">
    <location>
        <begin position="139"/>
        <end position="157"/>
    </location>
</feature>
<gene>
    <name evidence="6" type="ORF">G3O08_02030</name>
</gene>
<keyword evidence="2 4" id="KW-1133">Transmembrane helix</keyword>
<feature type="transmembrane region" description="Helical" evidence="4">
    <location>
        <begin position="339"/>
        <end position="359"/>
    </location>
</feature>
<keyword evidence="3 4" id="KW-0472">Membrane</keyword>
<dbReference type="EMBL" id="JAAGVY010000002">
    <property type="protein sequence ID" value="NEN22282.1"/>
    <property type="molecule type" value="Genomic_DNA"/>
</dbReference>
<dbReference type="SUPFAM" id="SSF103473">
    <property type="entry name" value="MFS general substrate transporter"/>
    <property type="match status" value="1"/>
</dbReference>
<evidence type="ECO:0000256" key="2">
    <source>
        <dbReference type="ARBA" id="ARBA00022989"/>
    </source>
</evidence>
<dbReference type="Pfam" id="PF07690">
    <property type="entry name" value="MFS_1"/>
    <property type="match status" value="1"/>
</dbReference>
<feature type="transmembrane region" description="Helical" evidence="4">
    <location>
        <begin position="216"/>
        <end position="235"/>
    </location>
</feature>
<organism evidence="6 7">
    <name type="scientific">Cryomorpha ignava</name>
    <dbReference type="NCBI Taxonomy" id="101383"/>
    <lineage>
        <taxon>Bacteria</taxon>
        <taxon>Pseudomonadati</taxon>
        <taxon>Bacteroidota</taxon>
        <taxon>Flavobacteriia</taxon>
        <taxon>Flavobacteriales</taxon>
        <taxon>Cryomorphaceae</taxon>
        <taxon>Cryomorpha</taxon>
    </lineage>
</organism>
<feature type="transmembrane region" description="Helical" evidence="4">
    <location>
        <begin position="273"/>
        <end position="292"/>
    </location>
</feature>
<dbReference type="InterPro" id="IPR020846">
    <property type="entry name" value="MFS_dom"/>
</dbReference>
<evidence type="ECO:0000256" key="1">
    <source>
        <dbReference type="ARBA" id="ARBA00022692"/>
    </source>
</evidence>
<dbReference type="CDD" id="cd17370">
    <property type="entry name" value="MFS_MJ1317_like"/>
    <property type="match status" value="1"/>
</dbReference>
<sequence length="404" mass="44560">MKQISRAVWILSLVSLFTDMASEMLYPIMPLYLKQIGFSIFLIGILEGFAEATAGLSKGYFGQRSDISGKRTPFVQMGYALSAISKPMLALFVFPVWIFFSRTIDRLGKGILTGARDAILSAEATPANKARIFGFHRSMDTLGAVFGPALALVYLYYFPNDYFHLFIIAFLPGMIAVGATFLLKKDKNTPPKQVDKKGFFSFLNYWKTSDSHYRKLLVGLLAFALVNSSDVFLLLQLKQSGMTDTAVIGIYIFYNFIYALCAYPLGILADRMGLKNTFVFGLCLFAIVYFGFALNDHFVVYIVLFVLYGIYGAATEGISKAWITNICKSNETATAVGTYTALQSISAMVASSLTGFIWFQYGSTAAFLFSAIATSIVIAYFISIPPSQKVLNVSPAETLNPQLS</sequence>
<dbReference type="PROSITE" id="PS50850">
    <property type="entry name" value="MFS"/>
    <property type="match status" value="1"/>
</dbReference>
<proteinExistence type="predicted"/>
<dbReference type="PANTHER" id="PTHR23518:SF2">
    <property type="entry name" value="MAJOR FACILITATOR SUPERFAMILY TRANSPORTER"/>
    <property type="match status" value="1"/>
</dbReference>
<dbReference type="AlphaFoldDB" id="A0A7K3WN35"/>
<dbReference type="InterPro" id="IPR011701">
    <property type="entry name" value="MFS"/>
</dbReference>
<accession>A0A7K3WN35</accession>
<keyword evidence="1 4" id="KW-0812">Transmembrane</keyword>
<dbReference type="Proteomes" id="UP000486602">
    <property type="component" value="Unassembled WGS sequence"/>
</dbReference>
<dbReference type="InterPro" id="IPR036259">
    <property type="entry name" value="MFS_trans_sf"/>
</dbReference>
<dbReference type="RefSeq" id="WP_163282996.1">
    <property type="nucleotide sequence ID" value="NZ_JAAGVY010000002.1"/>
</dbReference>
<reference evidence="6 7" key="1">
    <citation type="submission" date="2020-02" db="EMBL/GenBank/DDBJ databases">
        <title>Out from the shadows clarifying the taxonomy of the family Cryomorphaceae and related taxa by utilizing the GTDB taxonomic framework.</title>
        <authorList>
            <person name="Bowman J.P."/>
        </authorList>
    </citation>
    <scope>NUCLEOTIDE SEQUENCE [LARGE SCALE GENOMIC DNA]</scope>
    <source>
        <strain evidence="6 7">QSSC 1-22</strain>
    </source>
</reference>
<dbReference type="PANTHER" id="PTHR23518">
    <property type="entry name" value="C-METHYLTRANSFERASE"/>
    <property type="match status" value="1"/>
</dbReference>
<evidence type="ECO:0000256" key="3">
    <source>
        <dbReference type="ARBA" id="ARBA00023136"/>
    </source>
</evidence>
<dbReference type="Gene3D" id="1.20.1250.20">
    <property type="entry name" value="MFS general substrate transporter like domains"/>
    <property type="match status" value="2"/>
</dbReference>
<feature type="transmembrane region" description="Helical" evidence="4">
    <location>
        <begin position="298"/>
        <end position="318"/>
    </location>
</feature>
<name>A0A7K3WN35_9FLAO</name>
<evidence type="ECO:0000313" key="6">
    <source>
        <dbReference type="EMBL" id="NEN22282.1"/>
    </source>
</evidence>
<keyword evidence="7" id="KW-1185">Reference proteome</keyword>
<dbReference type="GO" id="GO:0022857">
    <property type="term" value="F:transmembrane transporter activity"/>
    <property type="evidence" value="ECO:0007669"/>
    <property type="project" value="InterPro"/>
</dbReference>
<comment type="caution">
    <text evidence="6">The sequence shown here is derived from an EMBL/GenBank/DDBJ whole genome shotgun (WGS) entry which is preliminary data.</text>
</comment>
<evidence type="ECO:0000259" key="5">
    <source>
        <dbReference type="PROSITE" id="PS50850"/>
    </source>
</evidence>